<evidence type="ECO:0000256" key="9">
    <source>
        <dbReference type="ARBA" id="ARBA00023136"/>
    </source>
</evidence>
<proteinExistence type="predicted"/>
<keyword evidence="4" id="KW-1003">Cell membrane</keyword>
<evidence type="ECO:0000313" key="13">
    <source>
        <dbReference type="EMBL" id="OIR09020.1"/>
    </source>
</evidence>
<evidence type="ECO:0000259" key="12">
    <source>
        <dbReference type="Pfam" id="PF00999"/>
    </source>
</evidence>
<dbReference type="PANTHER" id="PTHR10110:SF195">
    <property type="entry name" value="NA(+)_H(+) ANTIPORTER NHAS2"/>
    <property type="match status" value="1"/>
</dbReference>
<feature type="transmembrane region" description="Helical" evidence="11">
    <location>
        <begin position="322"/>
        <end position="348"/>
    </location>
</feature>
<dbReference type="GO" id="GO:0015386">
    <property type="term" value="F:potassium:proton antiporter activity"/>
    <property type="evidence" value="ECO:0007669"/>
    <property type="project" value="TreeGrafter"/>
</dbReference>
<feature type="transmembrane region" description="Helical" evidence="11">
    <location>
        <begin position="6"/>
        <end position="27"/>
    </location>
</feature>
<dbReference type="GO" id="GO:0098719">
    <property type="term" value="P:sodium ion import across plasma membrane"/>
    <property type="evidence" value="ECO:0007669"/>
    <property type="project" value="TreeGrafter"/>
</dbReference>
<accession>A0A1J5T5C1</accession>
<feature type="transmembrane region" description="Helical" evidence="11">
    <location>
        <begin position="392"/>
        <end position="411"/>
    </location>
</feature>
<feature type="transmembrane region" description="Helical" evidence="11">
    <location>
        <begin position="237"/>
        <end position="256"/>
    </location>
</feature>
<feature type="transmembrane region" description="Helical" evidence="11">
    <location>
        <begin position="360"/>
        <end position="380"/>
    </location>
</feature>
<dbReference type="AlphaFoldDB" id="A0A1J5T5C1"/>
<evidence type="ECO:0000256" key="2">
    <source>
        <dbReference type="ARBA" id="ARBA00022448"/>
    </source>
</evidence>
<protein>
    <submittedName>
        <fullName evidence="13">Na(+)/H(+) antiporter NhaP</fullName>
    </submittedName>
</protein>
<evidence type="ECO:0000256" key="4">
    <source>
        <dbReference type="ARBA" id="ARBA00022475"/>
    </source>
</evidence>
<comment type="subcellular location">
    <subcellularLocation>
        <location evidence="1">Cell membrane</location>
        <topology evidence="1">Multi-pass membrane protein</topology>
    </subcellularLocation>
</comment>
<evidence type="ECO:0000256" key="3">
    <source>
        <dbReference type="ARBA" id="ARBA00022449"/>
    </source>
</evidence>
<gene>
    <name evidence="13" type="primary">nhaP_4</name>
    <name evidence="13" type="ORF">GALL_86250</name>
</gene>
<keyword evidence="6 11" id="KW-1133">Transmembrane helix</keyword>
<feature type="transmembrane region" description="Helical" evidence="11">
    <location>
        <begin position="34"/>
        <end position="54"/>
    </location>
</feature>
<reference evidence="13" key="1">
    <citation type="submission" date="2016-10" db="EMBL/GenBank/DDBJ databases">
        <title>Sequence of Gallionella enrichment culture.</title>
        <authorList>
            <person name="Poehlein A."/>
            <person name="Muehling M."/>
            <person name="Daniel R."/>
        </authorList>
    </citation>
    <scope>NUCLEOTIDE SEQUENCE</scope>
</reference>
<evidence type="ECO:0000256" key="11">
    <source>
        <dbReference type="SAM" id="Phobius"/>
    </source>
</evidence>
<organism evidence="13">
    <name type="scientific">mine drainage metagenome</name>
    <dbReference type="NCBI Taxonomy" id="410659"/>
    <lineage>
        <taxon>unclassified sequences</taxon>
        <taxon>metagenomes</taxon>
        <taxon>ecological metagenomes</taxon>
    </lineage>
</organism>
<dbReference type="Pfam" id="PF00999">
    <property type="entry name" value="Na_H_Exchanger"/>
    <property type="match status" value="1"/>
</dbReference>
<dbReference type="GO" id="GO:0015385">
    <property type="term" value="F:sodium:proton antiporter activity"/>
    <property type="evidence" value="ECO:0007669"/>
    <property type="project" value="InterPro"/>
</dbReference>
<keyword evidence="7" id="KW-0915">Sodium</keyword>
<keyword evidence="10" id="KW-0739">Sodium transport</keyword>
<name>A0A1J5T5C1_9ZZZZ</name>
<keyword evidence="5 11" id="KW-0812">Transmembrane</keyword>
<evidence type="ECO:0000256" key="5">
    <source>
        <dbReference type="ARBA" id="ARBA00022692"/>
    </source>
</evidence>
<dbReference type="InterPro" id="IPR006153">
    <property type="entry name" value="Cation/H_exchanger_TM"/>
</dbReference>
<feature type="transmembrane region" description="Helical" evidence="11">
    <location>
        <begin position="108"/>
        <end position="141"/>
    </location>
</feature>
<feature type="transmembrane region" description="Helical" evidence="11">
    <location>
        <begin position="299"/>
        <end position="316"/>
    </location>
</feature>
<dbReference type="GO" id="GO:0051453">
    <property type="term" value="P:regulation of intracellular pH"/>
    <property type="evidence" value="ECO:0007669"/>
    <property type="project" value="TreeGrafter"/>
</dbReference>
<dbReference type="PANTHER" id="PTHR10110">
    <property type="entry name" value="SODIUM/HYDROGEN EXCHANGER"/>
    <property type="match status" value="1"/>
</dbReference>
<sequence>MTHAATHSSLLDLATLVTGVAALCFYIVRRFTRLPLAVGLVMTSLALAGAALGLDRLMPGLGVRAGVGAALDGIDFSGFVLGGILSFLIFAAAMEISLTALRQRWKSVAVLATLGVALSTLVFGLTLPLVSTVGLAAALLLGAMQSATDPVSVNALLKTLPGIPDSFKVKLAAESLLNDGVAVVVFATLLPFALASGETPSVGGALLLFLRQAGGGLALGGAAALLASWLIRSVDDAALSLLLSILAVLAAYALSLHLDVSGPLAMVVLGITLGNQRPGGALTAAGHAQLHHFWEMVDVVMNAVLFSLMGLQVLVIDFRPQQIGFILAAIAASLLARFLSVALPLWLLNRISNEQSSLGGILVLTWGGLRGGILLALALALPPGQNLLKVGAYAIVLFTLIVQGLTVDRLIRRVFPENVMKS</sequence>
<dbReference type="GO" id="GO:0005886">
    <property type="term" value="C:plasma membrane"/>
    <property type="evidence" value="ECO:0007669"/>
    <property type="project" value="UniProtKB-SubCell"/>
</dbReference>
<feature type="transmembrane region" description="Helical" evidence="11">
    <location>
        <begin position="208"/>
        <end position="231"/>
    </location>
</feature>
<evidence type="ECO:0000256" key="8">
    <source>
        <dbReference type="ARBA" id="ARBA00023065"/>
    </source>
</evidence>
<evidence type="ECO:0000256" key="10">
    <source>
        <dbReference type="ARBA" id="ARBA00023201"/>
    </source>
</evidence>
<dbReference type="Gene3D" id="6.10.140.1330">
    <property type="match status" value="1"/>
</dbReference>
<evidence type="ECO:0000256" key="1">
    <source>
        <dbReference type="ARBA" id="ARBA00004651"/>
    </source>
</evidence>
<comment type="caution">
    <text evidence="13">The sequence shown here is derived from an EMBL/GenBank/DDBJ whole genome shotgun (WGS) entry which is preliminary data.</text>
</comment>
<evidence type="ECO:0000256" key="6">
    <source>
        <dbReference type="ARBA" id="ARBA00022989"/>
    </source>
</evidence>
<dbReference type="InterPro" id="IPR018422">
    <property type="entry name" value="Cation/H_exchanger_CPA1"/>
</dbReference>
<keyword evidence="2" id="KW-0813">Transport</keyword>
<keyword evidence="8" id="KW-0406">Ion transport</keyword>
<keyword evidence="9 11" id="KW-0472">Membrane</keyword>
<evidence type="ECO:0000256" key="7">
    <source>
        <dbReference type="ARBA" id="ARBA00023053"/>
    </source>
</evidence>
<feature type="transmembrane region" description="Helical" evidence="11">
    <location>
        <begin position="74"/>
        <end position="96"/>
    </location>
</feature>
<feature type="domain" description="Cation/H+ exchanger transmembrane" evidence="12">
    <location>
        <begin position="20"/>
        <end position="411"/>
    </location>
</feature>
<keyword evidence="3" id="KW-0050">Antiport</keyword>
<dbReference type="EMBL" id="MLJW01000028">
    <property type="protein sequence ID" value="OIR09020.1"/>
    <property type="molecule type" value="Genomic_DNA"/>
</dbReference>